<sequence length="242" mass="27435">MSAVPSKKVLLLHGWAQNGFVMKSRTKKLQKRLSDAGYDCIFPHAPHILPMTSTIIVDGQEVEVSNGDRENARAWFTYSSKDYSDASLALKEVPMVYHGIDDSINQIRGLLKANEEYYLLGFSQGATFCHILSVLAHHAQLLENKDAAIQPFGRIRKVILISGFTHMHQYPLTESIHDVTKNNIRIQSLHIYGEGDTSVPRHFSEDLAKSFVNPEVYMHEKGHFIPHNKPLLDRVIQFLDSK</sequence>
<protein>
    <recommendedName>
        <fullName evidence="2">Serine hydrolase domain-containing protein</fullName>
    </recommendedName>
</protein>
<evidence type="ECO:0000313" key="3">
    <source>
        <dbReference type="EMBL" id="KAL3779150.1"/>
    </source>
</evidence>
<dbReference type="EMBL" id="JALLPJ020000952">
    <property type="protein sequence ID" value="KAL3779150.1"/>
    <property type="molecule type" value="Genomic_DNA"/>
</dbReference>
<feature type="domain" description="Serine hydrolase" evidence="2">
    <location>
        <begin position="5"/>
        <end position="233"/>
    </location>
</feature>
<reference evidence="3 4" key="1">
    <citation type="submission" date="2024-10" db="EMBL/GenBank/DDBJ databases">
        <title>Updated reference genomes for cyclostephanoid diatoms.</title>
        <authorList>
            <person name="Roberts W.R."/>
            <person name="Alverson A.J."/>
        </authorList>
    </citation>
    <scope>NUCLEOTIDE SEQUENCE [LARGE SCALE GENOMIC DNA]</scope>
    <source>
        <strain evidence="3 4">AJA010-31</strain>
    </source>
</reference>
<dbReference type="SUPFAM" id="SSF53474">
    <property type="entry name" value="alpha/beta-Hydrolases"/>
    <property type="match status" value="1"/>
</dbReference>
<accession>A0ABD3NSX2</accession>
<evidence type="ECO:0000313" key="4">
    <source>
        <dbReference type="Proteomes" id="UP001530400"/>
    </source>
</evidence>
<evidence type="ECO:0000259" key="2">
    <source>
        <dbReference type="Pfam" id="PF03959"/>
    </source>
</evidence>
<dbReference type="PANTHER" id="PTHR48070:SF6">
    <property type="entry name" value="ESTERASE OVCA2"/>
    <property type="match status" value="1"/>
</dbReference>
<organism evidence="3 4">
    <name type="scientific">Cyclotella atomus</name>
    <dbReference type="NCBI Taxonomy" id="382360"/>
    <lineage>
        <taxon>Eukaryota</taxon>
        <taxon>Sar</taxon>
        <taxon>Stramenopiles</taxon>
        <taxon>Ochrophyta</taxon>
        <taxon>Bacillariophyta</taxon>
        <taxon>Coscinodiscophyceae</taxon>
        <taxon>Thalassiosirophycidae</taxon>
        <taxon>Stephanodiscales</taxon>
        <taxon>Stephanodiscaceae</taxon>
        <taxon>Cyclotella</taxon>
    </lineage>
</organism>
<proteinExistence type="predicted"/>
<gene>
    <name evidence="3" type="ORF">ACHAWO_002845</name>
</gene>
<dbReference type="InterPro" id="IPR029058">
    <property type="entry name" value="AB_hydrolase_fold"/>
</dbReference>
<dbReference type="AlphaFoldDB" id="A0ABD3NSX2"/>
<dbReference type="GO" id="GO:0016787">
    <property type="term" value="F:hydrolase activity"/>
    <property type="evidence" value="ECO:0007669"/>
    <property type="project" value="UniProtKB-KW"/>
</dbReference>
<dbReference type="Pfam" id="PF03959">
    <property type="entry name" value="FSH1"/>
    <property type="match status" value="1"/>
</dbReference>
<dbReference type="InterPro" id="IPR005645">
    <property type="entry name" value="FSH-like_dom"/>
</dbReference>
<keyword evidence="4" id="KW-1185">Reference proteome</keyword>
<evidence type="ECO:0000256" key="1">
    <source>
        <dbReference type="ARBA" id="ARBA00022801"/>
    </source>
</evidence>
<dbReference type="InterPro" id="IPR050593">
    <property type="entry name" value="LovG"/>
</dbReference>
<comment type="caution">
    <text evidence="3">The sequence shown here is derived from an EMBL/GenBank/DDBJ whole genome shotgun (WGS) entry which is preliminary data.</text>
</comment>
<dbReference type="Gene3D" id="3.40.50.1820">
    <property type="entry name" value="alpha/beta hydrolase"/>
    <property type="match status" value="1"/>
</dbReference>
<dbReference type="Proteomes" id="UP001530400">
    <property type="component" value="Unassembled WGS sequence"/>
</dbReference>
<dbReference type="PANTHER" id="PTHR48070">
    <property type="entry name" value="ESTERASE OVCA2"/>
    <property type="match status" value="1"/>
</dbReference>
<keyword evidence="1" id="KW-0378">Hydrolase</keyword>
<name>A0ABD3NSX2_9STRA</name>